<sequence length="151" mass="17095">MAIGIRFYEVCFFDAPTPAQILAALPALTGLSMGVAAQEEGYIELFHPVRPSWTIELDCSTDRLANLKRMMEAVPGLPIPPFPSYPHSIRLSLNPRPAPRCYQYLETALLVVLQRFGGQLERIHPLPDWAGTKWADMPPMGFWESVKDRWK</sequence>
<evidence type="ECO:0000313" key="2">
    <source>
        <dbReference type="Proteomes" id="UP001501469"/>
    </source>
</evidence>
<comment type="caution">
    <text evidence="1">The sequence shown here is derived from an EMBL/GenBank/DDBJ whole genome shotgun (WGS) entry which is preliminary data.</text>
</comment>
<dbReference type="RefSeq" id="WP_345056873.1">
    <property type="nucleotide sequence ID" value="NZ_BAABDK010000026.1"/>
</dbReference>
<dbReference type="EMBL" id="BAABDK010000026">
    <property type="protein sequence ID" value="GAA4045137.1"/>
    <property type="molecule type" value="Genomic_DNA"/>
</dbReference>
<name>A0ABP7UKG3_9BACT</name>
<accession>A0ABP7UKG3</accession>
<gene>
    <name evidence="1" type="ORF">GCM10022409_33970</name>
</gene>
<proteinExistence type="predicted"/>
<protein>
    <submittedName>
        <fullName evidence="1">Uncharacterized protein</fullName>
    </submittedName>
</protein>
<keyword evidence="2" id="KW-1185">Reference proteome</keyword>
<reference evidence="2" key="1">
    <citation type="journal article" date="2019" name="Int. J. Syst. Evol. Microbiol.">
        <title>The Global Catalogue of Microorganisms (GCM) 10K type strain sequencing project: providing services to taxonomists for standard genome sequencing and annotation.</title>
        <authorList>
            <consortium name="The Broad Institute Genomics Platform"/>
            <consortium name="The Broad Institute Genome Sequencing Center for Infectious Disease"/>
            <person name="Wu L."/>
            <person name="Ma J."/>
        </authorList>
    </citation>
    <scope>NUCLEOTIDE SEQUENCE [LARGE SCALE GENOMIC DNA]</scope>
    <source>
        <strain evidence="2">JCM 17225</strain>
    </source>
</reference>
<evidence type="ECO:0000313" key="1">
    <source>
        <dbReference type="EMBL" id="GAA4045137.1"/>
    </source>
</evidence>
<dbReference type="Proteomes" id="UP001501469">
    <property type="component" value="Unassembled WGS sequence"/>
</dbReference>
<organism evidence="1 2">
    <name type="scientific">Hymenobacter glaciei</name>
    <dbReference type="NCBI Taxonomy" id="877209"/>
    <lineage>
        <taxon>Bacteria</taxon>
        <taxon>Pseudomonadati</taxon>
        <taxon>Bacteroidota</taxon>
        <taxon>Cytophagia</taxon>
        <taxon>Cytophagales</taxon>
        <taxon>Hymenobacteraceae</taxon>
        <taxon>Hymenobacter</taxon>
    </lineage>
</organism>